<gene>
    <name evidence="1" type="ORF">E8E13_000848</name>
</gene>
<keyword evidence="2" id="KW-1185">Reference proteome</keyword>
<evidence type="ECO:0000313" key="1">
    <source>
        <dbReference type="EMBL" id="KAF2996799.1"/>
    </source>
</evidence>
<accession>A0A9P4T863</accession>
<sequence>MFFTDRSPTALGLIQSVELRVAELQDSSYSMRGDYPPDNEDYSGLKWTMDLYPRLCEILASPPVKLEKLTLVVEGWYFYMGSRPASFPTIEQLTRGEGFEPTGRAHLKTGSEPAVWIDPLLTITGLKTLSVCWPLTAPTIQRELETVLLMRQHMLRNGAFPLSQRVCSLVHAKHKVISGAGRYQNDE</sequence>
<reference evidence="1" key="1">
    <citation type="submission" date="2019-04" db="EMBL/GenBank/DDBJ databases">
        <title>Sequencing of skin fungus with MAO and IRED activity.</title>
        <authorList>
            <person name="Marsaioli A.J."/>
            <person name="Bonatto J.M.C."/>
            <person name="Reis Junior O."/>
        </authorList>
    </citation>
    <scope>NUCLEOTIDE SEQUENCE</scope>
    <source>
        <strain evidence="1">30M1</strain>
    </source>
</reference>
<dbReference type="AlphaFoldDB" id="A0A9P4T863"/>
<dbReference type="EMBL" id="SWKU01000025">
    <property type="protein sequence ID" value="KAF2996799.1"/>
    <property type="molecule type" value="Genomic_DNA"/>
</dbReference>
<dbReference type="OrthoDB" id="5420711at2759"/>
<proteinExistence type="predicted"/>
<organism evidence="1 2">
    <name type="scientific">Curvularia kusanoi</name>
    <name type="common">Cochliobolus kusanoi</name>
    <dbReference type="NCBI Taxonomy" id="90978"/>
    <lineage>
        <taxon>Eukaryota</taxon>
        <taxon>Fungi</taxon>
        <taxon>Dikarya</taxon>
        <taxon>Ascomycota</taxon>
        <taxon>Pezizomycotina</taxon>
        <taxon>Dothideomycetes</taxon>
        <taxon>Pleosporomycetidae</taxon>
        <taxon>Pleosporales</taxon>
        <taxon>Pleosporineae</taxon>
        <taxon>Pleosporaceae</taxon>
        <taxon>Curvularia</taxon>
    </lineage>
</organism>
<comment type="caution">
    <text evidence="1">The sequence shown here is derived from an EMBL/GenBank/DDBJ whole genome shotgun (WGS) entry which is preliminary data.</text>
</comment>
<evidence type="ECO:0000313" key="2">
    <source>
        <dbReference type="Proteomes" id="UP000801428"/>
    </source>
</evidence>
<name>A0A9P4T863_CURKU</name>
<protein>
    <submittedName>
        <fullName evidence="1">Uncharacterized protein</fullName>
    </submittedName>
</protein>
<dbReference type="Proteomes" id="UP000801428">
    <property type="component" value="Unassembled WGS sequence"/>
</dbReference>